<dbReference type="InterPro" id="IPR022764">
    <property type="entry name" value="Peptidase_S54_rhomboid_dom"/>
</dbReference>
<dbReference type="OrthoDB" id="9797190at2"/>
<keyword evidence="10" id="KW-1185">Reference proteome</keyword>
<keyword evidence="6 7" id="KW-0472">Membrane</keyword>
<dbReference type="Pfam" id="PF01694">
    <property type="entry name" value="Rhomboid"/>
    <property type="match status" value="1"/>
</dbReference>
<accession>A0A1G6DIF5</accession>
<keyword evidence="4 7" id="KW-0812">Transmembrane</keyword>
<evidence type="ECO:0000256" key="5">
    <source>
        <dbReference type="ARBA" id="ARBA00022989"/>
    </source>
</evidence>
<dbReference type="RefSeq" id="WP_090878164.1">
    <property type="nucleotide sequence ID" value="NZ_FMXQ01000007.1"/>
</dbReference>
<dbReference type="InterPro" id="IPR035952">
    <property type="entry name" value="Rhomboid-like_sf"/>
</dbReference>
<dbReference type="AlphaFoldDB" id="A0A1G6DIF5"/>
<dbReference type="GO" id="GO:0006508">
    <property type="term" value="P:proteolysis"/>
    <property type="evidence" value="ECO:0007669"/>
    <property type="project" value="UniProtKB-KW"/>
</dbReference>
<evidence type="ECO:0000256" key="1">
    <source>
        <dbReference type="ARBA" id="ARBA00004141"/>
    </source>
</evidence>
<feature type="domain" description="Peptidase S54 rhomboid" evidence="8">
    <location>
        <begin position="75"/>
        <end position="238"/>
    </location>
</feature>
<evidence type="ECO:0000256" key="6">
    <source>
        <dbReference type="ARBA" id="ARBA00023136"/>
    </source>
</evidence>
<feature type="transmembrane region" description="Helical" evidence="7">
    <location>
        <begin position="221"/>
        <end position="241"/>
    </location>
</feature>
<comment type="subcellular location">
    <subcellularLocation>
        <location evidence="1">Membrane</location>
        <topology evidence="1">Multi-pass membrane protein</topology>
    </subcellularLocation>
</comment>
<sequence length="249" mass="26268">MTHLPSGAVPERQPIFNLPGVVLFLLGALILIHAIRTWVLSSDADIEILLLFAFIPVRIIDLTAFGVPFPGGSAAQVWSFASYAFLHADWSHLIFNGLWLAAFGSPVAVRFGPARFLVYSLAGAIGGAALHLAIYPSSAIPMIGASAAVSAHMAGAARFVFSGSGSLVGMRRGDPSAYHRPAPPLTAILQNRSALTFLAVWFIMNLLFGLFGGSGTIASGAIAWEAHIGGFLAGLLLFPLLDPVRRPQP</sequence>
<feature type="transmembrane region" description="Helical" evidence="7">
    <location>
        <begin position="15"/>
        <end position="36"/>
    </location>
</feature>
<dbReference type="SUPFAM" id="SSF144091">
    <property type="entry name" value="Rhomboid-like"/>
    <property type="match status" value="1"/>
</dbReference>
<feature type="transmembrane region" description="Helical" evidence="7">
    <location>
        <begin position="194"/>
        <end position="215"/>
    </location>
</feature>
<dbReference type="EMBL" id="FMXQ01000007">
    <property type="protein sequence ID" value="SDB44879.1"/>
    <property type="molecule type" value="Genomic_DNA"/>
</dbReference>
<organism evidence="9 10">
    <name type="scientific">Bauldia litoralis</name>
    <dbReference type="NCBI Taxonomy" id="665467"/>
    <lineage>
        <taxon>Bacteria</taxon>
        <taxon>Pseudomonadati</taxon>
        <taxon>Pseudomonadota</taxon>
        <taxon>Alphaproteobacteria</taxon>
        <taxon>Hyphomicrobiales</taxon>
        <taxon>Kaistiaceae</taxon>
        <taxon>Bauldia</taxon>
    </lineage>
</organism>
<evidence type="ECO:0000256" key="4">
    <source>
        <dbReference type="ARBA" id="ARBA00022692"/>
    </source>
</evidence>
<evidence type="ECO:0000313" key="9">
    <source>
        <dbReference type="EMBL" id="SDB44879.1"/>
    </source>
</evidence>
<keyword evidence="9" id="KW-0378">Hydrolase</keyword>
<evidence type="ECO:0000313" key="10">
    <source>
        <dbReference type="Proteomes" id="UP000199071"/>
    </source>
</evidence>
<feature type="transmembrane region" description="Helical" evidence="7">
    <location>
        <begin position="90"/>
        <end position="109"/>
    </location>
</feature>
<keyword evidence="3" id="KW-0997">Cell inner membrane</keyword>
<feature type="transmembrane region" description="Helical" evidence="7">
    <location>
        <begin position="140"/>
        <end position="161"/>
    </location>
</feature>
<dbReference type="PANTHER" id="PTHR43066">
    <property type="entry name" value="RHOMBOID-RELATED PROTEIN"/>
    <property type="match status" value="1"/>
</dbReference>
<keyword evidence="2" id="KW-1003">Cell membrane</keyword>
<reference evidence="9 10" key="1">
    <citation type="submission" date="2016-10" db="EMBL/GenBank/DDBJ databases">
        <authorList>
            <person name="de Groot N.N."/>
        </authorList>
    </citation>
    <scope>NUCLEOTIDE SEQUENCE [LARGE SCALE GENOMIC DNA]</scope>
    <source>
        <strain evidence="9 10">ATCC 35022</strain>
    </source>
</reference>
<keyword evidence="9" id="KW-0645">Protease</keyword>
<evidence type="ECO:0000256" key="2">
    <source>
        <dbReference type="ARBA" id="ARBA00022475"/>
    </source>
</evidence>
<dbReference type="GO" id="GO:0016020">
    <property type="term" value="C:membrane"/>
    <property type="evidence" value="ECO:0007669"/>
    <property type="project" value="UniProtKB-SubCell"/>
</dbReference>
<evidence type="ECO:0000256" key="3">
    <source>
        <dbReference type="ARBA" id="ARBA00022519"/>
    </source>
</evidence>
<dbReference type="Proteomes" id="UP000199071">
    <property type="component" value="Unassembled WGS sequence"/>
</dbReference>
<name>A0A1G6DIF5_9HYPH</name>
<evidence type="ECO:0000259" key="8">
    <source>
        <dbReference type="Pfam" id="PF01694"/>
    </source>
</evidence>
<keyword evidence="5 7" id="KW-1133">Transmembrane helix</keyword>
<gene>
    <name evidence="9" type="ORF">SAMN02982931_03433</name>
</gene>
<dbReference type="Gene3D" id="1.20.1540.10">
    <property type="entry name" value="Rhomboid-like"/>
    <property type="match status" value="1"/>
</dbReference>
<evidence type="ECO:0000256" key="7">
    <source>
        <dbReference type="SAM" id="Phobius"/>
    </source>
</evidence>
<feature type="transmembrane region" description="Helical" evidence="7">
    <location>
        <begin position="48"/>
        <end position="70"/>
    </location>
</feature>
<feature type="transmembrane region" description="Helical" evidence="7">
    <location>
        <begin position="116"/>
        <end position="134"/>
    </location>
</feature>
<protein>
    <submittedName>
        <fullName evidence="9">Membrane associated serine protease, rhomboid family</fullName>
    </submittedName>
</protein>
<dbReference type="GO" id="GO:0004252">
    <property type="term" value="F:serine-type endopeptidase activity"/>
    <property type="evidence" value="ECO:0007669"/>
    <property type="project" value="InterPro"/>
</dbReference>
<dbReference type="PANTHER" id="PTHR43066:SF26">
    <property type="entry name" value="RHOMBOID PROTEASE GLPG"/>
    <property type="match status" value="1"/>
</dbReference>
<dbReference type="STRING" id="665467.SAMN02982931_03433"/>
<proteinExistence type="predicted"/>